<proteinExistence type="predicted"/>
<accession>A0ABD2C9H6</accession>
<evidence type="ECO:0000313" key="2">
    <source>
        <dbReference type="Proteomes" id="UP001607303"/>
    </source>
</evidence>
<feature type="non-terminal residue" evidence="1">
    <location>
        <position position="1"/>
    </location>
</feature>
<dbReference type="EMBL" id="JAYRBN010000058">
    <property type="protein sequence ID" value="KAL2741688.1"/>
    <property type="molecule type" value="Genomic_DNA"/>
</dbReference>
<evidence type="ECO:0000313" key="1">
    <source>
        <dbReference type="EMBL" id="KAL2741688.1"/>
    </source>
</evidence>
<protein>
    <submittedName>
        <fullName evidence="1">Uncharacterized protein</fullName>
    </submittedName>
</protein>
<dbReference type="AlphaFoldDB" id="A0ABD2C9H6"/>
<dbReference type="Proteomes" id="UP001607303">
    <property type="component" value="Unassembled WGS sequence"/>
</dbReference>
<name>A0ABD2C9H6_VESMC</name>
<comment type="caution">
    <text evidence="1">The sequence shown here is derived from an EMBL/GenBank/DDBJ whole genome shotgun (WGS) entry which is preliminary data.</text>
</comment>
<reference evidence="1 2" key="1">
    <citation type="journal article" date="2024" name="Ann. Entomol. Soc. Am.">
        <title>Genomic analyses of the southern and eastern yellowjacket wasps (Hymenoptera: Vespidae) reveal evolutionary signatures of social life.</title>
        <authorList>
            <person name="Catto M.A."/>
            <person name="Caine P.B."/>
            <person name="Orr S.E."/>
            <person name="Hunt B.G."/>
            <person name="Goodisman M.A.D."/>
        </authorList>
    </citation>
    <scope>NUCLEOTIDE SEQUENCE [LARGE SCALE GENOMIC DNA]</scope>
    <source>
        <strain evidence="1">232</strain>
        <tissue evidence="1">Head and thorax</tissue>
    </source>
</reference>
<keyword evidence="2" id="KW-1185">Reference proteome</keyword>
<sequence length="188" mass="21147">HLTNHPPPPKKRKRKIISTILLAFTRDEKLKENDERWRWRTSQPIGIYRVLGIRVDLCERSFSVRSAMIHWADLVVNSSSGKAKREGDWCVMVWCGLETEGVERMGVRASVVGMFGRVVRSGDGRDTALCMGNSREPVLLVFVAHAYWLRQSGELLAKFNGPEGYRSTSGYKGLSPNTQATNSPTLSL</sequence>
<gene>
    <name evidence="1" type="ORF">V1477_009317</name>
</gene>
<organism evidence="1 2">
    <name type="scientific">Vespula maculifrons</name>
    <name type="common">Eastern yellow jacket</name>
    <name type="synonym">Wasp</name>
    <dbReference type="NCBI Taxonomy" id="7453"/>
    <lineage>
        <taxon>Eukaryota</taxon>
        <taxon>Metazoa</taxon>
        <taxon>Ecdysozoa</taxon>
        <taxon>Arthropoda</taxon>
        <taxon>Hexapoda</taxon>
        <taxon>Insecta</taxon>
        <taxon>Pterygota</taxon>
        <taxon>Neoptera</taxon>
        <taxon>Endopterygota</taxon>
        <taxon>Hymenoptera</taxon>
        <taxon>Apocrita</taxon>
        <taxon>Aculeata</taxon>
        <taxon>Vespoidea</taxon>
        <taxon>Vespidae</taxon>
        <taxon>Vespinae</taxon>
        <taxon>Vespula</taxon>
    </lineage>
</organism>